<evidence type="ECO:0000256" key="2">
    <source>
        <dbReference type="ARBA" id="ARBA00012438"/>
    </source>
</evidence>
<dbReference type="Gene3D" id="3.40.50.2300">
    <property type="match status" value="1"/>
</dbReference>
<dbReference type="Proteomes" id="UP001266995">
    <property type="component" value="Unassembled WGS sequence"/>
</dbReference>
<feature type="domain" description="Response regulatory" evidence="10">
    <location>
        <begin position="1064"/>
        <end position="1178"/>
    </location>
</feature>
<dbReference type="SMART" id="SM00342">
    <property type="entry name" value="HTH_ARAC"/>
    <property type="match status" value="1"/>
</dbReference>
<keyword evidence="7" id="KW-0472">Membrane</keyword>
<dbReference type="InterPro" id="IPR013783">
    <property type="entry name" value="Ig-like_fold"/>
</dbReference>
<dbReference type="Gene3D" id="2.130.10.10">
    <property type="entry name" value="YVTN repeat-like/Quinoprotein amine dehydrogenase"/>
    <property type="match status" value="3"/>
</dbReference>
<dbReference type="PANTHER" id="PTHR43547:SF2">
    <property type="entry name" value="HYBRID SIGNAL TRANSDUCTION HISTIDINE KINASE C"/>
    <property type="match status" value="1"/>
</dbReference>
<dbReference type="InterPro" id="IPR011123">
    <property type="entry name" value="Y_Y_Y"/>
</dbReference>
<comment type="caution">
    <text evidence="6">Lacks conserved residue(s) required for the propagation of feature annotation.</text>
</comment>
<sequence>MMKALFCHILFLLFMLPMWSQSNIIENYIHISKKEGISHNNISTIHDDCYGAIWIGTFNGLDVYDSKKLTHIDRFSGMPINSLFDTGKEMFVAAEMFLEVYDYEAGRFSRITYNGNELMYAVSIFRYENDVIILSNGNIYKYKDKEVTLIKSSVPFLRLVCDKYGVLWGLNGDKVYKVDKTFEILKTYNLKGADRSPAKGLCIYADSRSIIWIGTIKDGLFKYNRTYDDFHKETIVSEYKVNDLEDIASIAEDEYNRLWIGYNYGLAIYDYNDHLFRNYAFETNHNSLQNVAITSIYRTKSHNMVIGSYFSGLFYIKELNSTKKFYTLTDAKDNIGGVTSNGIVRDRLSRLWVATNCRGVSILDENGKFIKRLDHTNSVISNNIICLEMGLDGNVWAGGLSSGLYKIAPDERITHYMPSSVDTTSLSGSFVQTLCALNEDSLLVATNKGIDIYLHKVGTFSRILTSQGRSDYNFFDCMVCHDKVYLINSMSLFGYDRLTKEIKEYVLADDPTTAFQCGYADKNGHLWLGTRRGELFSFENGEFQLYIKHKAINTIAGIEGDAEGNLWLSSGNNLFRVTPQKEVRQFNLDWGLDGKEFNVRSSYTDKEGCIYFGATEKLLKFDPQRMVERKHIQPVLYISALKLFNVPVESGSSILKNHIDNTDRIVLDNDQNFVSFAVVSIDYNSDQPLSPYKIVYQLENYDNHWYDVNAASNEISFTGLSTGNYVLHIQLKADNGDVLADKKIEIKVLPPLWLSPYMIVLYILLLGIVIYAIRSFIVKQRRAKELVAQSKREQAEMEKLNTLKLDFFTSLSHEFQRPLAIISTLQNDLLPDDSEQDSETNIFKRNVKRLQYLIDQLMDFRNIESQHAKVKMDKYDIVCFLNDIYEAFTPLFRHKEISHEFISDTTSLPILFDSDKLEILIGNLLSNAFKHTRQGGKCYLKIAHKEEVVTVDVFNSGPCLTEEQKTAIFQPYNSIQIADMRSNGGIGLSIANSIVKLLNIHLSVISVENEGNIFRIEMPLHKDDNLELISPRIKVVNQIIDNTIYVEEQAQSSNEDMDERNLFQVLIVEDDADTKKILKKKLQKNFHVLLASDSDEALLVLKSQNVDMVISNTAPQVDGLGLCKTIKDNEKTNRILVLLISSDLSPESKIAAFQAGTDAFMQKPIHIQELLLRMNNMLKNKNALRSYYSNFDQANVTEQNMNNADEVFLKNLTDFVLQHLSDPEMSVNLITKHFNISRTLLYMNVKRITDQTPSNFILNIKMSQAKKMLLTTSMTSSEIADQLGYCNSNHFSRQFKEYYNTTPGKFRKQ</sequence>
<evidence type="ECO:0000313" key="12">
    <source>
        <dbReference type="Proteomes" id="UP001266995"/>
    </source>
</evidence>
<dbReference type="InterPro" id="IPR009057">
    <property type="entry name" value="Homeodomain-like_sf"/>
</dbReference>
<evidence type="ECO:0000256" key="6">
    <source>
        <dbReference type="PROSITE-ProRule" id="PRU00169"/>
    </source>
</evidence>
<dbReference type="SUPFAM" id="SSF47384">
    <property type="entry name" value="Homodimeric domain of signal transducing histidine kinase"/>
    <property type="match status" value="1"/>
</dbReference>
<name>A0AAW8VPM3_9BACE</name>
<dbReference type="SMART" id="SM00387">
    <property type="entry name" value="HATPase_c"/>
    <property type="match status" value="1"/>
</dbReference>
<dbReference type="InterPro" id="IPR001789">
    <property type="entry name" value="Sig_transdc_resp-reg_receiver"/>
</dbReference>
<dbReference type="Gene3D" id="2.60.40.10">
    <property type="entry name" value="Immunoglobulins"/>
    <property type="match status" value="1"/>
</dbReference>
<evidence type="ECO:0000256" key="3">
    <source>
        <dbReference type="ARBA" id="ARBA00022553"/>
    </source>
</evidence>
<dbReference type="SMART" id="SM00448">
    <property type="entry name" value="REC"/>
    <property type="match status" value="1"/>
</dbReference>
<feature type="transmembrane region" description="Helical" evidence="7">
    <location>
        <begin position="752"/>
        <end position="773"/>
    </location>
</feature>
<dbReference type="PROSITE" id="PS50110">
    <property type="entry name" value="RESPONSE_REGULATORY"/>
    <property type="match status" value="1"/>
</dbReference>
<dbReference type="Pfam" id="PF00072">
    <property type="entry name" value="Response_reg"/>
    <property type="match status" value="1"/>
</dbReference>
<dbReference type="Pfam" id="PF12833">
    <property type="entry name" value="HTH_18"/>
    <property type="match status" value="1"/>
</dbReference>
<evidence type="ECO:0000259" key="9">
    <source>
        <dbReference type="PROSITE" id="PS50109"/>
    </source>
</evidence>
<dbReference type="SUPFAM" id="SSF63829">
    <property type="entry name" value="Calcium-dependent phosphotriesterase"/>
    <property type="match status" value="3"/>
</dbReference>
<evidence type="ECO:0000259" key="8">
    <source>
        <dbReference type="PROSITE" id="PS01124"/>
    </source>
</evidence>
<dbReference type="Pfam" id="PF07495">
    <property type="entry name" value="Y_Y_Y"/>
    <property type="match status" value="1"/>
</dbReference>
<dbReference type="CDD" id="cd00082">
    <property type="entry name" value="HisKA"/>
    <property type="match status" value="1"/>
</dbReference>
<keyword evidence="5" id="KW-0804">Transcription</keyword>
<gene>
    <name evidence="11" type="ORF">RO785_24510</name>
</gene>
<dbReference type="InterPro" id="IPR036890">
    <property type="entry name" value="HATPase_C_sf"/>
</dbReference>
<dbReference type="InterPro" id="IPR015943">
    <property type="entry name" value="WD40/YVTN_repeat-like_dom_sf"/>
</dbReference>
<dbReference type="Gene3D" id="1.10.10.60">
    <property type="entry name" value="Homeodomain-like"/>
    <property type="match status" value="1"/>
</dbReference>
<dbReference type="GO" id="GO:0043565">
    <property type="term" value="F:sequence-specific DNA binding"/>
    <property type="evidence" value="ECO:0007669"/>
    <property type="project" value="InterPro"/>
</dbReference>
<dbReference type="InterPro" id="IPR003594">
    <property type="entry name" value="HATPase_dom"/>
</dbReference>
<keyword evidence="3" id="KW-0597">Phosphoprotein</keyword>
<accession>A0AAW8VPM3</accession>
<keyword evidence="4" id="KW-0805">Transcription regulation</keyword>
<feature type="domain" description="Histidine kinase" evidence="9">
    <location>
        <begin position="810"/>
        <end position="1022"/>
    </location>
</feature>
<comment type="catalytic activity">
    <reaction evidence="1">
        <text>ATP + protein L-histidine = ADP + protein N-phospho-L-histidine.</text>
        <dbReference type="EC" id="2.7.13.3"/>
    </reaction>
</comment>
<dbReference type="Pfam" id="PF00512">
    <property type="entry name" value="HisKA"/>
    <property type="match status" value="1"/>
</dbReference>
<evidence type="ECO:0000256" key="5">
    <source>
        <dbReference type="ARBA" id="ARBA00023163"/>
    </source>
</evidence>
<dbReference type="RefSeq" id="WP_195425724.1">
    <property type="nucleotide sequence ID" value="NZ_CAXSKE010000004.1"/>
</dbReference>
<evidence type="ECO:0000256" key="1">
    <source>
        <dbReference type="ARBA" id="ARBA00000085"/>
    </source>
</evidence>
<dbReference type="PROSITE" id="PS01124">
    <property type="entry name" value="HTH_ARAC_FAMILY_2"/>
    <property type="match status" value="1"/>
</dbReference>
<dbReference type="InterPro" id="IPR003661">
    <property type="entry name" value="HisK_dim/P_dom"/>
</dbReference>
<dbReference type="Gene3D" id="1.10.287.130">
    <property type="match status" value="1"/>
</dbReference>
<comment type="caution">
    <text evidence="11">The sequence shown here is derived from an EMBL/GenBank/DDBJ whole genome shotgun (WGS) entry which is preliminary data.</text>
</comment>
<dbReference type="PANTHER" id="PTHR43547">
    <property type="entry name" value="TWO-COMPONENT HISTIDINE KINASE"/>
    <property type="match status" value="1"/>
</dbReference>
<dbReference type="InterPro" id="IPR005467">
    <property type="entry name" value="His_kinase_dom"/>
</dbReference>
<evidence type="ECO:0000259" key="10">
    <source>
        <dbReference type="PROSITE" id="PS50110"/>
    </source>
</evidence>
<dbReference type="EC" id="2.7.13.3" evidence="2"/>
<dbReference type="SUPFAM" id="SSF46689">
    <property type="entry name" value="Homeodomain-like"/>
    <property type="match status" value="1"/>
</dbReference>
<dbReference type="Gene3D" id="3.30.565.10">
    <property type="entry name" value="Histidine kinase-like ATPase, C-terminal domain"/>
    <property type="match status" value="1"/>
</dbReference>
<evidence type="ECO:0000313" key="11">
    <source>
        <dbReference type="EMBL" id="MDT4514130.1"/>
    </source>
</evidence>
<dbReference type="GO" id="GO:0000155">
    <property type="term" value="F:phosphorelay sensor kinase activity"/>
    <property type="evidence" value="ECO:0007669"/>
    <property type="project" value="InterPro"/>
</dbReference>
<dbReference type="GO" id="GO:0003700">
    <property type="term" value="F:DNA-binding transcription factor activity"/>
    <property type="evidence" value="ECO:0007669"/>
    <property type="project" value="InterPro"/>
</dbReference>
<protein>
    <recommendedName>
        <fullName evidence="2">histidine kinase</fullName>
        <ecNumber evidence="2">2.7.13.3</ecNumber>
    </recommendedName>
</protein>
<reference evidence="11" key="1">
    <citation type="submission" date="2023-08" db="EMBL/GenBank/DDBJ databases">
        <title>Reintroducing virulent viruses to syntetic microbiomes.</title>
        <authorList>
            <person name="Wilde J."/>
            <person name="Boyes R."/>
            <person name="Robinson A.V."/>
            <person name="Daisley B.A."/>
            <person name="Allen-Vercoe E."/>
        </authorList>
    </citation>
    <scope>NUCLEOTIDE SEQUENCE</scope>
    <source>
        <strain evidence="11">225I_12FAA</strain>
    </source>
</reference>
<feature type="domain" description="HTH araC/xylS-type" evidence="8">
    <location>
        <begin position="1210"/>
        <end position="1309"/>
    </location>
</feature>
<dbReference type="Pfam" id="PF02518">
    <property type="entry name" value="HATPase_c"/>
    <property type="match status" value="1"/>
</dbReference>
<dbReference type="EMBL" id="JAVSNH010000002">
    <property type="protein sequence ID" value="MDT4514130.1"/>
    <property type="molecule type" value="Genomic_DNA"/>
</dbReference>
<dbReference type="InterPro" id="IPR018060">
    <property type="entry name" value="HTH_AraC"/>
</dbReference>
<dbReference type="SUPFAM" id="SSF52172">
    <property type="entry name" value="CheY-like"/>
    <property type="match status" value="1"/>
</dbReference>
<keyword evidence="7" id="KW-0812">Transmembrane</keyword>
<dbReference type="SUPFAM" id="SSF55874">
    <property type="entry name" value="ATPase domain of HSP90 chaperone/DNA topoisomerase II/histidine kinase"/>
    <property type="match status" value="1"/>
</dbReference>
<evidence type="ECO:0000256" key="4">
    <source>
        <dbReference type="ARBA" id="ARBA00023015"/>
    </source>
</evidence>
<evidence type="ECO:0000256" key="7">
    <source>
        <dbReference type="SAM" id="Phobius"/>
    </source>
</evidence>
<dbReference type="InterPro" id="IPR036097">
    <property type="entry name" value="HisK_dim/P_sf"/>
</dbReference>
<proteinExistence type="predicted"/>
<keyword evidence="7" id="KW-1133">Transmembrane helix</keyword>
<dbReference type="InterPro" id="IPR011006">
    <property type="entry name" value="CheY-like_superfamily"/>
</dbReference>
<organism evidence="11 12">
    <name type="scientific">Bacteroides cellulosilyticus</name>
    <dbReference type="NCBI Taxonomy" id="246787"/>
    <lineage>
        <taxon>Bacteria</taxon>
        <taxon>Pseudomonadati</taxon>
        <taxon>Bacteroidota</taxon>
        <taxon>Bacteroidia</taxon>
        <taxon>Bacteroidales</taxon>
        <taxon>Bacteroidaceae</taxon>
        <taxon>Bacteroides</taxon>
    </lineage>
</organism>
<dbReference type="PROSITE" id="PS50109">
    <property type="entry name" value="HIS_KIN"/>
    <property type="match status" value="1"/>
</dbReference>